<reference evidence="1" key="2">
    <citation type="submission" date="2023-05" db="EMBL/GenBank/DDBJ databases">
        <authorList>
            <consortium name="Lawrence Berkeley National Laboratory"/>
            <person name="Steindorff A."/>
            <person name="Hensen N."/>
            <person name="Bonometti L."/>
            <person name="Westerberg I."/>
            <person name="Brannstrom I.O."/>
            <person name="Guillou S."/>
            <person name="Cros-Aarteil S."/>
            <person name="Calhoun S."/>
            <person name="Haridas S."/>
            <person name="Kuo A."/>
            <person name="Mondo S."/>
            <person name="Pangilinan J."/>
            <person name="Riley R."/>
            <person name="Labutti K."/>
            <person name="Andreopoulos B."/>
            <person name="Lipzen A."/>
            <person name="Chen C."/>
            <person name="Yanf M."/>
            <person name="Daum C."/>
            <person name="Ng V."/>
            <person name="Clum A."/>
            <person name="Ohm R."/>
            <person name="Martin F."/>
            <person name="Silar P."/>
            <person name="Natvig D."/>
            <person name="Lalanne C."/>
            <person name="Gautier V."/>
            <person name="Ament-Velasquez S.L."/>
            <person name="Kruys A."/>
            <person name="Hutchinson M.I."/>
            <person name="Powell A.J."/>
            <person name="Barry K."/>
            <person name="Miller A.N."/>
            <person name="Grigoriev I.V."/>
            <person name="Debuchy R."/>
            <person name="Gladieux P."/>
            <person name="Thoren M.H."/>
            <person name="Johannesson H."/>
        </authorList>
    </citation>
    <scope>NUCLEOTIDE SEQUENCE</scope>
    <source>
        <strain evidence="1">PSN293</strain>
    </source>
</reference>
<evidence type="ECO:0000313" key="2">
    <source>
        <dbReference type="Proteomes" id="UP001301769"/>
    </source>
</evidence>
<protein>
    <submittedName>
        <fullName evidence="1">Uncharacterized protein</fullName>
    </submittedName>
</protein>
<reference evidence="1" key="1">
    <citation type="journal article" date="2023" name="Mol. Phylogenet. Evol.">
        <title>Genome-scale phylogeny and comparative genomics of the fungal order Sordariales.</title>
        <authorList>
            <person name="Hensen N."/>
            <person name="Bonometti L."/>
            <person name="Westerberg I."/>
            <person name="Brannstrom I.O."/>
            <person name="Guillou S."/>
            <person name="Cros-Aarteil S."/>
            <person name="Calhoun S."/>
            <person name="Haridas S."/>
            <person name="Kuo A."/>
            <person name="Mondo S."/>
            <person name="Pangilinan J."/>
            <person name="Riley R."/>
            <person name="LaButti K."/>
            <person name="Andreopoulos B."/>
            <person name="Lipzen A."/>
            <person name="Chen C."/>
            <person name="Yan M."/>
            <person name="Daum C."/>
            <person name="Ng V."/>
            <person name="Clum A."/>
            <person name="Steindorff A."/>
            <person name="Ohm R.A."/>
            <person name="Martin F."/>
            <person name="Silar P."/>
            <person name="Natvig D.O."/>
            <person name="Lalanne C."/>
            <person name="Gautier V."/>
            <person name="Ament-Velasquez S.L."/>
            <person name="Kruys A."/>
            <person name="Hutchinson M.I."/>
            <person name="Powell A.J."/>
            <person name="Barry K."/>
            <person name="Miller A.N."/>
            <person name="Grigoriev I.V."/>
            <person name="Debuchy R."/>
            <person name="Gladieux P."/>
            <person name="Hiltunen Thoren M."/>
            <person name="Johannesson H."/>
        </authorList>
    </citation>
    <scope>NUCLEOTIDE SEQUENCE</scope>
    <source>
        <strain evidence="1">PSN293</strain>
    </source>
</reference>
<comment type="caution">
    <text evidence="1">The sequence shown here is derived from an EMBL/GenBank/DDBJ whole genome shotgun (WGS) entry which is preliminary data.</text>
</comment>
<organism evidence="1 2">
    <name type="scientific">Rhypophila decipiens</name>
    <dbReference type="NCBI Taxonomy" id="261697"/>
    <lineage>
        <taxon>Eukaryota</taxon>
        <taxon>Fungi</taxon>
        <taxon>Dikarya</taxon>
        <taxon>Ascomycota</taxon>
        <taxon>Pezizomycotina</taxon>
        <taxon>Sordariomycetes</taxon>
        <taxon>Sordariomycetidae</taxon>
        <taxon>Sordariales</taxon>
        <taxon>Naviculisporaceae</taxon>
        <taxon>Rhypophila</taxon>
    </lineage>
</organism>
<dbReference type="Proteomes" id="UP001301769">
    <property type="component" value="Unassembled WGS sequence"/>
</dbReference>
<keyword evidence="2" id="KW-1185">Reference proteome</keyword>
<dbReference type="AlphaFoldDB" id="A0AAN6YNF4"/>
<sequence>MSQSPLLTKITLKSTSSSAIIPTDYAIQVTGNPQLQDQQVSSYHHHQKQQQLWSHPDVEYRQVPPYRPINKFLDKNSRPWGSNPVETVFVFTMFQGVWLKSTASWLWRVLSRTFKISERVFEAKVGGEL</sequence>
<dbReference type="EMBL" id="MU858048">
    <property type="protein sequence ID" value="KAK4219447.1"/>
    <property type="molecule type" value="Genomic_DNA"/>
</dbReference>
<proteinExistence type="predicted"/>
<name>A0AAN6YNF4_9PEZI</name>
<gene>
    <name evidence="1" type="ORF">QBC37DRAFT_410068</name>
</gene>
<evidence type="ECO:0000313" key="1">
    <source>
        <dbReference type="EMBL" id="KAK4219447.1"/>
    </source>
</evidence>
<accession>A0AAN6YNF4</accession>